<dbReference type="GO" id="GO:0015645">
    <property type="term" value="F:fatty acid ligase activity"/>
    <property type="evidence" value="ECO:0007669"/>
    <property type="project" value="TreeGrafter"/>
</dbReference>
<dbReference type="Proteomes" id="UP000323824">
    <property type="component" value="Chromosome"/>
</dbReference>
<dbReference type="Gene3D" id="3.30.300.30">
    <property type="match status" value="1"/>
</dbReference>
<keyword evidence="4" id="KW-0067">ATP-binding</keyword>
<gene>
    <name evidence="7" type="ORF">EW093_06350</name>
</gene>
<dbReference type="AlphaFoldDB" id="A0A5C1QAH3"/>
<reference evidence="7 8" key="2">
    <citation type="submission" date="2019-09" db="EMBL/GenBank/DDBJ databases">
        <title>Complete Genome Sequence and Methylome Analysis of free living Spirochaetas.</title>
        <authorList>
            <person name="Leshcheva N."/>
            <person name="Mikheeva N."/>
        </authorList>
    </citation>
    <scope>NUCLEOTIDE SEQUENCE [LARGE SCALE GENOMIC DNA]</scope>
    <source>
        <strain evidence="7 8">P</strain>
    </source>
</reference>
<dbReference type="GO" id="GO:0016405">
    <property type="term" value="F:CoA-ligase activity"/>
    <property type="evidence" value="ECO:0007669"/>
    <property type="project" value="UniProtKB-ARBA"/>
</dbReference>
<evidence type="ECO:0000313" key="8">
    <source>
        <dbReference type="Proteomes" id="UP000323824"/>
    </source>
</evidence>
<dbReference type="EMBL" id="CP035807">
    <property type="protein sequence ID" value="QEN04338.1"/>
    <property type="molecule type" value="Genomic_DNA"/>
</dbReference>
<keyword evidence="3" id="KW-0547">Nucleotide-binding</keyword>
<dbReference type="GO" id="GO:0004321">
    <property type="term" value="F:fatty-acyl-CoA synthase activity"/>
    <property type="evidence" value="ECO:0007669"/>
    <property type="project" value="TreeGrafter"/>
</dbReference>
<accession>A0A5C1QAH3</accession>
<dbReference type="Pfam" id="PF13193">
    <property type="entry name" value="AMP-binding_C"/>
    <property type="match status" value="1"/>
</dbReference>
<evidence type="ECO:0000256" key="4">
    <source>
        <dbReference type="ARBA" id="ARBA00022840"/>
    </source>
</evidence>
<dbReference type="PROSITE" id="PS00455">
    <property type="entry name" value="AMP_BINDING"/>
    <property type="match status" value="1"/>
</dbReference>
<dbReference type="GO" id="GO:0006637">
    <property type="term" value="P:acyl-CoA metabolic process"/>
    <property type="evidence" value="ECO:0007669"/>
    <property type="project" value="TreeGrafter"/>
</dbReference>
<evidence type="ECO:0000256" key="2">
    <source>
        <dbReference type="ARBA" id="ARBA00022598"/>
    </source>
</evidence>
<dbReference type="SUPFAM" id="SSF56801">
    <property type="entry name" value="Acetyl-CoA synthetase-like"/>
    <property type="match status" value="1"/>
</dbReference>
<dbReference type="PANTHER" id="PTHR43605">
    <property type="entry name" value="ACYL-COENZYME A SYNTHETASE"/>
    <property type="match status" value="1"/>
</dbReference>
<dbReference type="InterPro" id="IPR045851">
    <property type="entry name" value="AMP-bd_C_sf"/>
</dbReference>
<dbReference type="InterPro" id="IPR025110">
    <property type="entry name" value="AMP-bd_C"/>
</dbReference>
<proteinExistence type="inferred from homology"/>
<dbReference type="InterPro" id="IPR000873">
    <property type="entry name" value="AMP-dep_synth/lig_dom"/>
</dbReference>
<evidence type="ECO:0000313" key="7">
    <source>
        <dbReference type="EMBL" id="QEN04338.1"/>
    </source>
</evidence>
<sequence length="551" mass="62355">MLENFTKFKQGNYENLYHNFKINTKSSFNFAYDVVDKWAEISPNKRAIAWCDDKGSEREFSFKDIKFYSDKTANMLREQGIGKGDVVMVVLKRRYEFWFTILALHKLGAICIPATHLLTKKDYIYRNNAADVKMIVTVNDDQILDNIDASQKDSQYLTKKVVVGGSRDGWLNFDSEVDKASDIFNPSDDVKDLTSTDISLLYFTSGTTGNPKMVSHNFDYPLGHIVTAKYWHNVVDDGLHLTVADTGWAKAVWGKIYGQWICGSAVMVYDYDRFNAQEMLSILSKYKVTTFCAPPTVYRFMIKEDFSKYDLSSLSYCTTAGEPLSPKVFNTFYDLTGLKLMEAYGQTELTVTIGNFTGMIPKPGSMGKAAPGYVIEIIDKDGNLCKEGDVGQIALRLDISKPIGMFIEYYRDKAKTDEVRTDKYYLTGDTAYMDQDGYYWFVGRSDDIIKSSGYRIGPFEVESALMTHPAVLECAVTGVSDDLRGQIVKATIVLVKGVATSLDKLKKEIQDHVKSATAPYKYPRVIEFVENLPKTISGKVRRVEIRNKKKD</sequence>
<dbReference type="GO" id="GO:0005524">
    <property type="term" value="F:ATP binding"/>
    <property type="evidence" value="ECO:0007669"/>
    <property type="project" value="UniProtKB-KW"/>
</dbReference>
<evidence type="ECO:0000259" key="5">
    <source>
        <dbReference type="Pfam" id="PF00501"/>
    </source>
</evidence>
<keyword evidence="8" id="KW-1185">Reference proteome</keyword>
<dbReference type="PANTHER" id="PTHR43605:SF10">
    <property type="entry name" value="ACYL-COA SYNTHETASE MEDIUM CHAIN FAMILY MEMBER 3"/>
    <property type="match status" value="1"/>
</dbReference>
<dbReference type="KEGG" id="sper:EW093_06350"/>
<dbReference type="RefSeq" id="WP_149567586.1">
    <property type="nucleotide sequence ID" value="NZ_CP035807.1"/>
</dbReference>
<feature type="domain" description="AMP-binding enzyme C-terminal" evidence="6">
    <location>
        <begin position="460"/>
        <end position="539"/>
    </location>
</feature>
<dbReference type="Gene3D" id="3.40.50.12780">
    <property type="entry name" value="N-terminal domain of ligase-like"/>
    <property type="match status" value="1"/>
</dbReference>
<dbReference type="InterPro" id="IPR020845">
    <property type="entry name" value="AMP-binding_CS"/>
</dbReference>
<dbReference type="InterPro" id="IPR051087">
    <property type="entry name" value="Mitochondrial_ACSM"/>
</dbReference>
<name>A0A5C1QAH3_9SPIO</name>
<dbReference type="GO" id="GO:0006633">
    <property type="term" value="P:fatty acid biosynthetic process"/>
    <property type="evidence" value="ECO:0007669"/>
    <property type="project" value="TreeGrafter"/>
</dbReference>
<comment type="similarity">
    <text evidence="1">Belongs to the ATP-dependent AMP-binding enzyme family.</text>
</comment>
<dbReference type="InterPro" id="IPR042099">
    <property type="entry name" value="ANL_N_sf"/>
</dbReference>
<dbReference type="FunFam" id="3.30.300.30:FF:000005">
    <property type="entry name" value="Acyl-coenzyme A synthetase ACSM5, mitochondrial"/>
    <property type="match status" value="1"/>
</dbReference>
<organism evidence="7 8">
    <name type="scientific">Thiospirochaeta perfilievii</name>
    <dbReference type="NCBI Taxonomy" id="252967"/>
    <lineage>
        <taxon>Bacteria</taxon>
        <taxon>Pseudomonadati</taxon>
        <taxon>Spirochaetota</taxon>
        <taxon>Spirochaetia</taxon>
        <taxon>Spirochaetales</taxon>
        <taxon>Spirochaetaceae</taxon>
        <taxon>Thiospirochaeta</taxon>
    </lineage>
</organism>
<evidence type="ECO:0000256" key="1">
    <source>
        <dbReference type="ARBA" id="ARBA00006432"/>
    </source>
</evidence>
<keyword evidence="2" id="KW-0436">Ligase</keyword>
<dbReference type="Pfam" id="PF00501">
    <property type="entry name" value="AMP-binding"/>
    <property type="match status" value="1"/>
</dbReference>
<evidence type="ECO:0000259" key="6">
    <source>
        <dbReference type="Pfam" id="PF13193"/>
    </source>
</evidence>
<protein>
    <submittedName>
        <fullName evidence="7">Acetyl-CoA synthetase</fullName>
    </submittedName>
</protein>
<evidence type="ECO:0000256" key="3">
    <source>
        <dbReference type="ARBA" id="ARBA00022741"/>
    </source>
</evidence>
<feature type="domain" description="AMP-dependent synthetase/ligase" evidence="5">
    <location>
        <begin position="36"/>
        <end position="396"/>
    </location>
</feature>
<reference evidence="7 8" key="1">
    <citation type="submission" date="2019-02" db="EMBL/GenBank/DDBJ databases">
        <authorList>
            <person name="Fomenkov A."/>
            <person name="Dubinina G."/>
            <person name="Grabovich M."/>
            <person name="Vincze T."/>
            <person name="Roberts R.J."/>
        </authorList>
    </citation>
    <scope>NUCLEOTIDE SEQUENCE [LARGE SCALE GENOMIC DNA]</scope>
    <source>
        <strain evidence="7 8">P</strain>
    </source>
</reference>
<dbReference type="OrthoDB" id="311554at2"/>